<dbReference type="RefSeq" id="XP_002488375.1">
    <property type="nucleotide sequence ID" value="XM_002488330.1"/>
</dbReference>
<dbReference type="OrthoDB" id="4464205at2759"/>
<dbReference type="InterPro" id="IPR036691">
    <property type="entry name" value="Endo/exonu/phosph_ase_sf"/>
</dbReference>
<name>B8MUB5_TALSN</name>
<keyword evidence="3" id="KW-1185">Reference proteome</keyword>
<reference evidence="3" key="1">
    <citation type="journal article" date="2015" name="Genome Announc.">
        <title>Genome sequence of the AIDS-associated pathogen Penicillium marneffei (ATCC18224) and its near taxonomic relative Talaromyces stipitatus (ATCC10500).</title>
        <authorList>
            <person name="Nierman W.C."/>
            <person name="Fedorova-Abrams N.D."/>
            <person name="Andrianopoulos A."/>
        </authorList>
    </citation>
    <scope>NUCLEOTIDE SEQUENCE [LARGE SCALE GENOMIC DNA]</scope>
    <source>
        <strain evidence="3">ATCC 10500 / CBS 375.48 / QM 6759 / NRRL 1006</strain>
    </source>
</reference>
<dbReference type="Gene3D" id="3.60.10.10">
    <property type="entry name" value="Endonuclease/exonuclease/phosphatase"/>
    <property type="match status" value="1"/>
</dbReference>
<evidence type="ECO:0000313" key="2">
    <source>
        <dbReference type="EMBL" id="EED11619.1"/>
    </source>
</evidence>
<dbReference type="GO" id="GO:0003824">
    <property type="term" value="F:catalytic activity"/>
    <property type="evidence" value="ECO:0007669"/>
    <property type="project" value="InterPro"/>
</dbReference>
<dbReference type="VEuPathDB" id="FungiDB:TSTA_108090"/>
<feature type="domain" description="Endonuclease/exonuclease/phosphatase" evidence="1">
    <location>
        <begin position="84"/>
        <end position="154"/>
    </location>
</feature>
<dbReference type="Proteomes" id="UP000001745">
    <property type="component" value="Unassembled WGS sequence"/>
</dbReference>
<protein>
    <recommendedName>
        <fullName evidence="1">Endonuclease/exonuclease/phosphatase domain-containing protein</fullName>
    </recommendedName>
</protein>
<proteinExistence type="predicted"/>
<evidence type="ECO:0000259" key="1">
    <source>
        <dbReference type="Pfam" id="PF14529"/>
    </source>
</evidence>
<dbReference type="HOGENOM" id="CLU_128543_0_0_1"/>
<organism evidence="2 3">
    <name type="scientific">Talaromyces stipitatus (strain ATCC 10500 / CBS 375.48 / QM 6759 / NRRL 1006)</name>
    <name type="common">Penicillium stipitatum</name>
    <dbReference type="NCBI Taxonomy" id="441959"/>
    <lineage>
        <taxon>Eukaryota</taxon>
        <taxon>Fungi</taxon>
        <taxon>Dikarya</taxon>
        <taxon>Ascomycota</taxon>
        <taxon>Pezizomycotina</taxon>
        <taxon>Eurotiomycetes</taxon>
        <taxon>Eurotiomycetidae</taxon>
        <taxon>Eurotiales</taxon>
        <taxon>Trichocomaceae</taxon>
        <taxon>Talaromyces</taxon>
        <taxon>Talaromyces sect. Talaromyces</taxon>
    </lineage>
</organism>
<dbReference type="eggNOG" id="KOG1075">
    <property type="taxonomic scope" value="Eukaryota"/>
</dbReference>
<dbReference type="Pfam" id="PF14529">
    <property type="entry name" value="Exo_endo_phos_2"/>
    <property type="match status" value="1"/>
</dbReference>
<dbReference type="AlphaFoldDB" id="B8MUB5"/>
<dbReference type="PhylomeDB" id="B8MUB5"/>
<dbReference type="InParanoid" id="B8MUB5"/>
<sequence length="169" mass="19072">MVPSAWREGRWAIRSMLWINKDVEAEQVLIESLDLTAAVIRLPERLIFMASVYVEHGDAQALRDTCNHLRKAITKGGDDVSLDRQGEADLIINFMNEFTLTSLLKRGTKTWQGRGQGGDYKSTIDLILASENLIDSIVKCAIHGTEHSSDHRAIETVFDVPRPDMNHRE</sequence>
<accession>B8MUB5</accession>
<dbReference type="EMBL" id="EQ962661">
    <property type="protein sequence ID" value="EED11619.1"/>
    <property type="molecule type" value="Genomic_DNA"/>
</dbReference>
<dbReference type="GeneID" id="8106873"/>
<dbReference type="OMA" id="INFMNEF"/>
<evidence type="ECO:0000313" key="3">
    <source>
        <dbReference type="Proteomes" id="UP000001745"/>
    </source>
</evidence>
<gene>
    <name evidence="2" type="ORF">TSTA_108090</name>
</gene>
<dbReference type="InterPro" id="IPR005135">
    <property type="entry name" value="Endo/exonuclease/phosphatase"/>
</dbReference>
<dbReference type="STRING" id="441959.B8MUB5"/>
<dbReference type="SUPFAM" id="SSF56219">
    <property type="entry name" value="DNase I-like"/>
    <property type="match status" value="1"/>
</dbReference>